<keyword evidence="3" id="KW-1185">Reference proteome</keyword>
<name>A0AA89C4D5_PINIB</name>
<comment type="caution">
    <text evidence="2">The sequence shown here is derived from an EMBL/GenBank/DDBJ whole genome shotgun (WGS) entry which is preliminary data.</text>
</comment>
<reference evidence="2" key="1">
    <citation type="submission" date="2019-08" db="EMBL/GenBank/DDBJ databases">
        <title>The improved chromosome-level genome for the pearl oyster Pinctada fucata martensii using PacBio sequencing and Hi-C.</title>
        <authorList>
            <person name="Zheng Z."/>
        </authorList>
    </citation>
    <scope>NUCLEOTIDE SEQUENCE</scope>
    <source>
        <strain evidence="2">ZZ-2019</strain>
        <tissue evidence="2">Adductor muscle</tissue>
    </source>
</reference>
<evidence type="ECO:0000313" key="2">
    <source>
        <dbReference type="EMBL" id="KAK3098821.1"/>
    </source>
</evidence>
<evidence type="ECO:0000313" key="3">
    <source>
        <dbReference type="Proteomes" id="UP001186944"/>
    </source>
</evidence>
<feature type="domain" description="DUF7153" evidence="1">
    <location>
        <begin position="57"/>
        <end position="240"/>
    </location>
</feature>
<dbReference type="EMBL" id="VSWD01000007">
    <property type="protein sequence ID" value="KAK3098821.1"/>
    <property type="molecule type" value="Genomic_DNA"/>
</dbReference>
<dbReference type="InterPro" id="IPR055577">
    <property type="entry name" value="DUF7153"/>
</dbReference>
<sequence>MVFKEEGLYCTSLGEMLTMSSLPNYHIQAKVIVYKDEASFKQNWKGKAETNVKEATFLEGILLKSLIPGTNHYVDYSVFYAGVHEENRGSTNGGVINPLTKVLHIQNHSYSTEITAGRKAQEGFYDEIQCILRKGVRQLPRTPVSKDSVYILIGFHSFEETKTLEKRWKCWSGADCILWNCPTELNLRRVTFLKHTTDSDEFSYFCLGECEEGLNYLNLALDFMETLRLRHCGLVGLYKVERYYIPPQRAQNLTKPPS</sequence>
<proteinExistence type="predicted"/>
<dbReference type="Pfam" id="PF23672">
    <property type="entry name" value="DUF7153"/>
    <property type="match status" value="1"/>
</dbReference>
<accession>A0AA89C4D5</accession>
<dbReference type="PANTHER" id="PTHR22198">
    <property type="entry name" value="FERM DOMAIN-CONTAINING PROTEIN"/>
    <property type="match status" value="1"/>
</dbReference>
<protein>
    <recommendedName>
        <fullName evidence="1">DUF7153 domain-containing protein</fullName>
    </recommendedName>
</protein>
<dbReference type="PANTHER" id="PTHR22198:SF1">
    <property type="entry name" value="FERM DOMAIN-CONTAINING PROTEIN"/>
    <property type="match status" value="1"/>
</dbReference>
<dbReference type="AlphaFoldDB" id="A0AA89C4D5"/>
<organism evidence="2 3">
    <name type="scientific">Pinctada imbricata</name>
    <name type="common">Atlantic pearl-oyster</name>
    <name type="synonym">Pinctada martensii</name>
    <dbReference type="NCBI Taxonomy" id="66713"/>
    <lineage>
        <taxon>Eukaryota</taxon>
        <taxon>Metazoa</taxon>
        <taxon>Spiralia</taxon>
        <taxon>Lophotrochozoa</taxon>
        <taxon>Mollusca</taxon>
        <taxon>Bivalvia</taxon>
        <taxon>Autobranchia</taxon>
        <taxon>Pteriomorphia</taxon>
        <taxon>Pterioida</taxon>
        <taxon>Pterioidea</taxon>
        <taxon>Pteriidae</taxon>
        <taxon>Pinctada</taxon>
    </lineage>
</organism>
<evidence type="ECO:0000259" key="1">
    <source>
        <dbReference type="Pfam" id="PF23672"/>
    </source>
</evidence>
<gene>
    <name evidence="2" type="ORF">FSP39_023391</name>
</gene>
<dbReference type="Proteomes" id="UP001186944">
    <property type="component" value="Unassembled WGS sequence"/>
</dbReference>